<keyword evidence="2" id="KW-1185">Reference proteome</keyword>
<evidence type="ECO:0000313" key="2">
    <source>
        <dbReference type="Proteomes" id="UP000467841"/>
    </source>
</evidence>
<name>A0A6D2J1E8_9BRAS</name>
<evidence type="ECO:0000313" key="1">
    <source>
        <dbReference type="EMBL" id="CAA7033701.1"/>
    </source>
</evidence>
<sequence length="99" mass="10599">MAKANKSLLSSVFKSRLINSGESSIAVDIAGTSQAVKELLRSENSSPGTAQDLEKVPLSDQVSNLLNATAEKSSSEKKNILKVPIFTSDICLRPKELSH</sequence>
<organism evidence="1 2">
    <name type="scientific">Microthlaspi erraticum</name>
    <dbReference type="NCBI Taxonomy" id="1685480"/>
    <lineage>
        <taxon>Eukaryota</taxon>
        <taxon>Viridiplantae</taxon>
        <taxon>Streptophyta</taxon>
        <taxon>Embryophyta</taxon>
        <taxon>Tracheophyta</taxon>
        <taxon>Spermatophyta</taxon>
        <taxon>Magnoliopsida</taxon>
        <taxon>eudicotyledons</taxon>
        <taxon>Gunneridae</taxon>
        <taxon>Pentapetalae</taxon>
        <taxon>rosids</taxon>
        <taxon>malvids</taxon>
        <taxon>Brassicales</taxon>
        <taxon>Brassicaceae</taxon>
        <taxon>Coluteocarpeae</taxon>
        <taxon>Microthlaspi</taxon>
    </lineage>
</organism>
<feature type="non-terminal residue" evidence="1">
    <location>
        <position position="99"/>
    </location>
</feature>
<dbReference type="AlphaFoldDB" id="A0A6D2J1E8"/>
<reference evidence="1" key="1">
    <citation type="submission" date="2020-01" db="EMBL/GenBank/DDBJ databases">
        <authorList>
            <person name="Mishra B."/>
        </authorList>
    </citation>
    <scope>NUCLEOTIDE SEQUENCE [LARGE SCALE GENOMIC DNA]</scope>
</reference>
<proteinExistence type="predicted"/>
<accession>A0A6D2J1E8</accession>
<dbReference type="EMBL" id="CACVBM020001137">
    <property type="protein sequence ID" value="CAA7033701.1"/>
    <property type="molecule type" value="Genomic_DNA"/>
</dbReference>
<dbReference type="OrthoDB" id="767661at2759"/>
<comment type="caution">
    <text evidence="1">The sequence shown here is derived from an EMBL/GenBank/DDBJ whole genome shotgun (WGS) entry which is preliminary data.</text>
</comment>
<dbReference type="Proteomes" id="UP000467841">
    <property type="component" value="Unassembled WGS sequence"/>
</dbReference>
<gene>
    <name evidence="1" type="ORF">MERR_LOCUS20936</name>
</gene>
<protein>
    <submittedName>
        <fullName evidence="1">Uncharacterized protein</fullName>
    </submittedName>
</protein>